<dbReference type="GeneID" id="11524177"/>
<evidence type="ECO:0000256" key="5">
    <source>
        <dbReference type="ARBA" id="ARBA00023136"/>
    </source>
</evidence>
<dbReference type="AlphaFoldDB" id="G2R9E7"/>
<dbReference type="STRING" id="578455.G2R9E7"/>
<evidence type="ECO:0000256" key="1">
    <source>
        <dbReference type="ARBA" id="ARBA00004167"/>
    </source>
</evidence>
<dbReference type="Proteomes" id="UP000008181">
    <property type="component" value="Chromosome 4"/>
</dbReference>
<dbReference type="KEGG" id="ttt:THITE_42011"/>
<dbReference type="PANTHER" id="PTHR33365:SF14">
    <property type="entry name" value="TAT PATHWAY SIGNAL SEQUENCE"/>
    <property type="match status" value="1"/>
</dbReference>
<comment type="similarity">
    <text evidence="7">Belongs to the ustYa family.</text>
</comment>
<sequence>MPSLFAFPFRLKPRYQTVQGYSDGEDGTLSELNHEIDDGSAKQTPRGWIPYSTCFVWLNLALFILSSTLFVLSLRPSRPLYVDRIEGQRRNHEWRHLAMPSPLLDEADIRIIRKRINGTLLNTKPPIIYRQEPSHEVDRAWASLYDTRPIALTREQVLAIGKDPAEAVRIPPDWGRGNDSYFGRLDVFHQLHCLDALRREARFDHYYAARYPGGFNSTSGLHQLHLTHCVWLLAQNIMCSASTDVYTHVWTDTLEHPFPDFNIQHRCKDYDAVLAWQRHNALDEGAFVDLRRPEGYPYRVMTHEFKEIHGWFAEHEDNGDFESGEIA</sequence>
<dbReference type="eggNOG" id="ENOG502SQ6R">
    <property type="taxonomic scope" value="Eukaryota"/>
</dbReference>
<keyword evidence="2" id="KW-0812">Transmembrane</keyword>
<dbReference type="InterPro" id="IPR021765">
    <property type="entry name" value="UstYa-like"/>
</dbReference>
<keyword evidence="5" id="KW-0472">Membrane</keyword>
<name>G2R9E7_THETT</name>
<evidence type="ECO:0000256" key="6">
    <source>
        <dbReference type="ARBA" id="ARBA00023180"/>
    </source>
</evidence>
<evidence type="ECO:0000256" key="2">
    <source>
        <dbReference type="ARBA" id="ARBA00022692"/>
    </source>
</evidence>
<reference evidence="8 9" key="1">
    <citation type="journal article" date="2011" name="Nat. Biotechnol.">
        <title>Comparative genomic analysis of the thermophilic biomass-degrading fungi Myceliophthora thermophila and Thielavia terrestris.</title>
        <authorList>
            <person name="Berka R.M."/>
            <person name="Grigoriev I.V."/>
            <person name="Otillar R."/>
            <person name="Salamov A."/>
            <person name="Grimwood J."/>
            <person name="Reid I."/>
            <person name="Ishmael N."/>
            <person name="John T."/>
            <person name="Darmond C."/>
            <person name="Moisan M.-C."/>
            <person name="Henrissat B."/>
            <person name="Coutinho P.M."/>
            <person name="Lombard V."/>
            <person name="Natvig D.O."/>
            <person name="Lindquist E."/>
            <person name="Schmutz J."/>
            <person name="Lucas S."/>
            <person name="Harris P."/>
            <person name="Powlowski J."/>
            <person name="Bellemare A."/>
            <person name="Taylor D."/>
            <person name="Butler G."/>
            <person name="de Vries R.P."/>
            <person name="Allijn I.E."/>
            <person name="van den Brink J."/>
            <person name="Ushinsky S."/>
            <person name="Storms R."/>
            <person name="Powell A.J."/>
            <person name="Paulsen I.T."/>
            <person name="Elbourne L.D.H."/>
            <person name="Baker S.E."/>
            <person name="Magnuson J."/>
            <person name="LaBoissiere S."/>
            <person name="Clutterbuck A.J."/>
            <person name="Martinez D."/>
            <person name="Wogulis M."/>
            <person name="de Leon A.L."/>
            <person name="Rey M.W."/>
            <person name="Tsang A."/>
        </authorList>
    </citation>
    <scope>NUCLEOTIDE SEQUENCE [LARGE SCALE GENOMIC DNA]</scope>
    <source>
        <strain evidence="9">ATCC 38088 / NRRL 8126</strain>
    </source>
</reference>
<protein>
    <submittedName>
        <fullName evidence="8">Uncharacterized protein</fullName>
    </submittedName>
</protein>
<organism evidence="8 9">
    <name type="scientific">Thermothielavioides terrestris (strain ATCC 38088 / NRRL 8126)</name>
    <name type="common">Thielavia terrestris</name>
    <dbReference type="NCBI Taxonomy" id="578455"/>
    <lineage>
        <taxon>Eukaryota</taxon>
        <taxon>Fungi</taxon>
        <taxon>Dikarya</taxon>
        <taxon>Ascomycota</taxon>
        <taxon>Pezizomycotina</taxon>
        <taxon>Sordariomycetes</taxon>
        <taxon>Sordariomycetidae</taxon>
        <taxon>Sordariales</taxon>
        <taxon>Chaetomiaceae</taxon>
        <taxon>Thermothielavioides</taxon>
        <taxon>Thermothielavioides terrestris</taxon>
    </lineage>
</organism>
<evidence type="ECO:0000256" key="3">
    <source>
        <dbReference type="ARBA" id="ARBA00022989"/>
    </source>
</evidence>
<gene>
    <name evidence="8" type="ORF">THITE_42011</name>
</gene>
<evidence type="ECO:0000313" key="8">
    <source>
        <dbReference type="EMBL" id="AEO68688.1"/>
    </source>
</evidence>
<accession>G2R9E7</accession>
<comment type="subcellular location">
    <subcellularLocation>
        <location evidence="1">Membrane</location>
        <topology evidence="1">Single-pass membrane protein</topology>
    </subcellularLocation>
</comment>
<evidence type="ECO:0000256" key="4">
    <source>
        <dbReference type="ARBA" id="ARBA00023026"/>
    </source>
</evidence>
<dbReference type="GO" id="GO:0016020">
    <property type="term" value="C:membrane"/>
    <property type="evidence" value="ECO:0007669"/>
    <property type="project" value="UniProtKB-SubCell"/>
</dbReference>
<keyword evidence="3" id="KW-1133">Transmembrane helix</keyword>
<dbReference type="EMBL" id="CP003012">
    <property type="protein sequence ID" value="AEO68688.1"/>
    <property type="molecule type" value="Genomic_DNA"/>
</dbReference>
<proteinExistence type="inferred from homology"/>
<dbReference type="GO" id="GO:0043386">
    <property type="term" value="P:mycotoxin biosynthetic process"/>
    <property type="evidence" value="ECO:0007669"/>
    <property type="project" value="InterPro"/>
</dbReference>
<dbReference type="PANTHER" id="PTHR33365">
    <property type="entry name" value="YALI0B05434P"/>
    <property type="match status" value="1"/>
</dbReference>
<keyword evidence="4" id="KW-0843">Virulence</keyword>
<evidence type="ECO:0000313" key="9">
    <source>
        <dbReference type="Proteomes" id="UP000008181"/>
    </source>
</evidence>
<evidence type="ECO:0000256" key="7">
    <source>
        <dbReference type="ARBA" id="ARBA00035112"/>
    </source>
</evidence>
<dbReference type="RefSeq" id="XP_003655024.1">
    <property type="nucleotide sequence ID" value="XM_003654976.1"/>
</dbReference>
<dbReference type="HOGENOM" id="CLU_042941_0_0_1"/>
<dbReference type="Pfam" id="PF11807">
    <property type="entry name" value="UstYa"/>
    <property type="match status" value="1"/>
</dbReference>
<keyword evidence="9" id="KW-1185">Reference proteome</keyword>
<dbReference type="OrthoDB" id="3687641at2759"/>
<keyword evidence="6" id="KW-0325">Glycoprotein</keyword>